<proteinExistence type="predicted"/>
<comment type="caution">
    <text evidence="1">The sequence shown here is derived from an EMBL/GenBank/DDBJ whole genome shotgun (WGS) entry which is preliminary data.</text>
</comment>
<evidence type="ECO:0000313" key="2">
    <source>
        <dbReference type="Proteomes" id="UP001060085"/>
    </source>
</evidence>
<protein>
    <submittedName>
        <fullName evidence="1">Uncharacterized protein</fullName>
    </submittedName>
</protein>
<evidence type="ECO:0000313" key="1">
    <source>
        <dbReference type="EMBL" id="KAI5684014.1"/>
    </source>
</evidence>
<accession>A0ACC0CGT5</accession>
<keyword evidence="2" id="KW-1185">Reference proteome</keyword>
<sequence>MGSKNKKKNKNKVEASSAGEVADDGGSHQNNGNSSGKTITDDRFASLHSDPRFREAPKNKAKVAIDSRFNRMFTDKSFASSKAPVDKRGKLKKKETEAESLKHYYRLEDEEEEERAKRIKRIEKLFKDEESEGSEDDGSHSSGGEESESESESEEDKGKKRNLKVKSESEESESQEEGSDDSSTSTTDSDEEDDEVFDEEEGVLAQEENIPEIDKETHRLAIVNMDWSQVKAVDLYVLLNSFVPKEGYIKSVSVYPSEFGLKRMEEEAIHGPVGLFDKDKEKDDEDEDEDEDDEIDDEKLRAYEISRLRYYYAVVECDSIATADYLYKTCDGVEFERSSAKLDLRFIPDSMEFKHRPRDVATEVPPDYEGVDFHTRALQQSKIELTWDDDEPQRAKTLKRKFNADQLADLELKEFLASDEGESDDTEDEDATEDRSAKKQKKQEKYRALLQSGDGGDENDDEEENMDMEVTFNTGLEDLSRRILEKKDKKSESVWEAYLRKKREKKKARKNRSKNSSEDESSDTDEEPIEEPDDFFLEESSGTGSRKARGKKAGKEKEVEENTQEAEASRAELELLLADDKETGAKVKGYNLKRKKMKGKKGKEVPDEENLPTVDYDDPRFGSLFTSPLFALDPTDPQFKRSAAYARQMAQKQHKGEKENMEAKEEQSERISNEAAVDEGVLQADARTSKKEKHELSSLVKSIKMKSKQVPQHSKTQKESKRK</sequence>
<reference evidence="2" key="1">
    <citation type="journal article" date="2023" name="Nat. Plants">
        <title>Single-cell RNA sequencing provides a high-resolution roadmap for understanding the multicellular compartmentation of specialized metabolism.</title>
        <authorList>
            <person name="Sun S."/>
            <person name="Shen X."/>
            <person name="Li Y."/>
            <person name="Li Y."/>
            <person name="Wang S."/>
            <person name="Li R."/>
            <person name="Zhang H."/>
            <person name="Shen G."/>
            <person name="Guo B."/>
            <person name="Wei J."/>
            <person name="Xu J."/>
            <person name="St-Pierre B."/>
            <person name="Chen S."/>
            <person name="Sun C."/>
        </authorList>
    </citation>
    <scope>NUCLEOTIDE SEQUENCE [LARGE SCALE GENOMIC DNA]</scope>
</reference>
<name>A0ACC0CGT5_CATRO</name>
<dbReference type="EMBL" id="CM044701">
    <property type="protein sequence ID" value="KAI5684014.1"/>
    <property type="molecule type" value="Genomic_DNA"/>
</dbReference>
<dbReference type="Proteomes" id="UP001060085">
    <property type="component" value="Linkage Group LG01"/>
</dbReference>
<organism evidence="1 2">
    <name type="scientific">Catharanthus roseus</name>
    <name type="common">Madagascar periwinkle</name>
    <name type="synonym">Vinca rosea</name>
    <dbReference type="NCBI Taxonomy" id="4058"/>
    <lineage>
        <taxon>Eukaryota</taxon>
        <taxon>Viridiplantae</taxon>
        <taxon>Streptophyta</taxon>
        <taxon>Embryophyta</taxon>
        <taxon>Tracheophyta</taxon>
        <taxon>Spermatophyta</taxon>
        <taxon>Magnoliopsida</taxon>
        <taxon>eudicotyledons</taxon>
        <taxon>Gunneridae</taxon>
        <taxon>Pentapetalae</taxon>
        <taxon>asterids</taxon>
        <taxon>lamiids</taxon>
        <taxon>Gentianales</taxon>
        <taxon>Apocynaceae</taxon>
        <taxon>Rauvolfioideae</taxon>
        <taxon>Vinceae</taxon>
        <taxon>Catharanthinae</taxon>
        <taxon>Catharanthus</taxon>
    </lineage>
</organism>
<gene>
    <name evidence="1" type="ORF">M9H77_05242</name>
</gene>